<name>A0A6I4W1J5_9ACTN</name>
<dbReference type="EMBL" id="WUTW01000001">
    <property type="protein sequence ID" value="MXQ63178.1"/>
    <property type="molecule type" value="Genomic_DNA"/>
</dbReference>
<dbReference type="OrthoDB" id="3293695at2"/>
<proteinExistence type="predicted"/>
<evidence type="ECO:0000313" key="2">
    <source>
        <dbReference type="Proteomes" id="UP000431901"/>
    </source>
</evidence>
<accession>A0A6I4W1J5</accession>
<reference evidence="1 2" key="1">
    <citation type="submission" date="2019-12" db="EMBL/GenBank/DDBJ databases">
        <title>Nocardia macrotermitis sp. nov. and Nocardia aurantia sp. nov., isolated from the gut of the fungus growing-termite Macrotermes natalensis.</title>
        <authorList>
            <person name="Christine B."/>
            <person name="Rene B."/>
        </authorList>
    </citation>
    <scope>NUCLEOTIDE SEQUENCE [LARGE SCALE GENOMIC DNA]</scope>
    <source>
        <strain evidence="1 2">DSM 102126</strain>
    </source>
</reference>
<organism evidence="1 2">
    <name type="scientific">Actinomadura rayongensis</name>
    <dbReference type="NCBI Taxonomy" id="1429076"/>
    <lineage>
        <taxon>Bacteria</taxon>
        <taxon>Bacillati</taxon>
        <taxon>Actinomycetota</taxon>
        <taxon>Actinomycetes</taxon>
        <taxon>Streptosporangiales</taxon>
        <taxon>Thermomonosporaceae</taxon>
        <taxon>Actinomadura</taxon>
    </lineage>
</organism>
<comment type="caution">
    <text evidence="1">The sequence shown here is derived from an EMBL/GenBank/DDBJ whole genome shotgun (WGS) entry which is preliminary data.</text>
</comment>
<evidence type="ECO:0000313" key="1">
    <source>
        <dbReference type="EMBL" id="MXQ63178.1"/>
    </source>
</evidence>
<gene>
    <name evidence="1" type="ORF">GQ466_03935</name>
</gene>
<dbReference type="AlphaFoldDB" id="A0A6I4W1J5"/>
<keyword evidence="2" id="KW-1185">Reference proteome</keyword>
<dbReference type="RefSeq" id="WP_161101374.1">
    <property type="nucleotide sequence ID" value="NZ_JBHLYI010000002.1"/>
</dbReference>
<protein>
    <submittedName>
        <fullName evidence="1">Uncharacterized protein</fullName>
    </submittedName>
</protein>
<dbReference type="Proteomes" id="UP000431901">
    <property type="component" value="Unassembled WGS sequence"/>
</dbReference>
<sequence>MITGHDTVLFVPGPVAERVRAFAAGLAARWPDLRVAVEEVAADGTELGVGPFRPLRDADPLPESAGNVLFARDEAMIAAWDEDGYAPGPDGEGPLMVMYQPCPAPSLRVTALDDPYARGFRFVPHDAVLVGAGLTLVTLVAPDGPFGAALLDELTARLARSS</sequence>